<evidence type="ECO:0000313" key="1">
    <source>
        <dbReference type="EMBL" id="BAT31054.1"/>
    </source>
</evidence>
<name>A0A0P0Z9Q6_9HYPH</name>
<organism evidence="1">
    <name type="scientific">Fulvimarina pelagi</name>
    <dbReference type="NCBI Taxonomy" id="217511"/>
    <lineage>
        <taxon>Bacteria</taxon>
        <taxon>Pseudomonadati</taxon>
        <taxon>Pseudomonadota</taxon>
        <taxon>Alphaproteobacteria</taxon>
        <taxon>Hyphomicrobiales</taxon>
        <taxon>Aurantimonadaceae</taxon>
        <taxon>Fulvimarina</taxon>
    </lineage>
</organism>
<accession>A0A0P0Z9Q6</accession>
<dbReference type="EMBL" id="LC066397">
    <property type="protein sequence ID" value="BAT31054.1"/>
    <property type="molecule type" value="Genomic_DNA"/>
</dbReference>
<sequence>MSENFELLTQGVAMAPSLKHSYEFFLTNADTYAGGSETYSGLQHDGSGSD</sequence>
<proteinExistence type="predicted"/>
<dbReference type="AlphaFoldDB" id="A0A0P0Z9Q6"/>
<reference evidence="1" key="1">
    <citation type="journal article" date="2015" name="Proc. Natl. Acad. Sci. U.S.A.">
        <title>Bacterial clade with the ribosomal RNA operon on a small plasmid rather than the chromosome.</title>
        <authorList>
            <person name="Anda M."/>
            <person name="Ohtsubo Y."/>
            <person name="Okubo T."/>
            <person name="Sugawara M."/>
            <person name="Nagata Y."/>
            <person name="Tsuda M."/>
            <person name="Minamisawa K."/>
            <person name="Mitsui H."/>
        </authorList>
    </citation>
    <scope>NUCLEOTIDE SEQUENCE</scope>
    <source>
        <strain evidence="1">DSM 15513</strain>
    </source>
</reference>
<protein>
    <submittedName>
        <fullName evidence="1">Uncharacterized protein</fullName>
    </submittedName>
</protein>